<organism evidence="2 3">
    <name type="scientific">Colletotrichum nymphaeae SA-01</name>
    <dbReference type="NCBI Taxonomy" id="1460502"/>
    <lineage>
        <taxon>Eukaryota</taxon>
        <taxon>Fungi</taxon>
        <taxon>Dikarya</taxon>
        <taxon>Ascomycota</taxon>
        <taxon>Pezizomycotina</taxon>
        <taxon>Sordariomycetes</taxon>
        <taxon>Hypocreomycetidae</taxon>
        <taxon>Glomerellales</taxon>
        <taxon>Glomerellaceae</taxon>
        <taxon>Colletotrichum</taxon>
        <taxon>Colletotrichum acutatum species complex</taxon>
    </lineage>
</organism>
<proteinExistence type="predicted"/>
<keyword evidence="3" id="KW-1185">Reference proteome</keyword>
<dbReference type="InterPro" id="IPR001509">
    <property type="entry name" value="Epimerase_deHydtase"/>
</dbReference>
<dbReference type="Gene3D" id="3.40.50.720">
    <property type="entry name" value="NAD(P)-binding Rossmann-like Domain"/>
    <property type="match status" value="1"/>
</dbReference>
<dbReference type="SUPFAM" id="SSF51735">
    <property type="entry name" value="NAD(P)-binding Rossmann-fold domains"/>
    <property type="match status" value="1"/>
</dbReference>
<evidence type="ECO:0000313" key="3">
    <source>
        <dbReference type="Proteomes" id="UP000070054"/>
    </source>
</evidence>
<dbReference type="InterPro" id="IPR051604">
    <property type="entry name" value="Ergot_Alk_Oxidoreductase"/>
</dbReference>
<accession>A0A135TCB5</accession>
<reference evidence="2 3" key="1">
    <citation type="submission" date="2014-02" db="EMBL/GenBank/DDBJ databases">
        <title>The genome sequence of Colletotrichum nymphaeae SA-01.</title>
        <authorList>
            <person name="Baroncelli R."/>
            <person name="Thon M.R."/>
        </authorList>
    </citation>
    <scope>NUCLEOTIDE SEQUENCE [LARGE SCALE GENOMIC DNA]</scope>
    <source>
        <strain evidence="2 3">SA-01</strain>
    </source>
</reference>
<gene>
    <name evidence="2" type="ORF">CNYM01_04018</name>
</gene>
<dbReference type="PANTHER" id="PTHR43162">
    <property type="match status" value="1"/>
</dbReference>
<dbReference type="EMBL" id="JEMN01001168">
    <property type="protein sequence ID" value="KXH45738.1"/>
    <property type="molecule type" value="Genomic_DNA"/>
</dbReference>
<name>A0A135TCB5_9PEZI</name>
<sequence>MIGIKTGHINDNLANTAMEGDHSTTVLIIGGTGKVGRQITKLFAETSVQVYQASRKGSTTTEVGTENIKPIAFDWDDKKTWDTVLEVGATSVFLVAPPVSCTKPSLPKCS</sequence>
<evidence type="ECO:0000313" key="2">
    <source>
        <dbReference type="EMBL" id="KXH45738.1"/>
    </source>
</evidence>
<dbReference type="Proteomes" id="UP000070054">
    <property type="component" value="Unassembled WGS sequence"/>
</dbReference>
<feature type="domain" description="NAD-dependent epimerase/dehydratase" evidence="1">
    <location>
        <begin position="26"/>
        <end position="101"/>
    </location>
</feature>
<evidence type="ECO:0000259" key="1">
    <source>
        <dbReference type="Pfam" id="PF01370"/>
    </source>
</evidence>
<protein>
    <submittedName>
        <fullName evidence="2">AFUA_2G17970 family ergot alkaloid biosynthesis protein</fullName>
    </submittedName>
</protein>
<dbReference type="AlphaFoldDB" id="A0A135TCB5"/>
<dbReference type="Pfam" id="PF01370">
    <property type="entry name" value="Epimerase"/>
    <property type="match status" value="1"/>
</dbReference>
<comment type="caution">
    <text evidence="2">The sequence shown here is derived from an EMBL/GenBank/DDBJ whole genome shotgun (WGS) entry which is preliminary data.</text>
</comment>
<dbReference type="PANTHER" id="PTHR43162:SF1">
    <property type="entry name" value="PRESTALK A DIFFERENTIATION PROTEIN A"/>
    <property type="match status" value="1"/>
</dbReference>
<dbReference type="InterPro" id="IPR036291">
    <property type="entry name" value="NAD(P)-bd_dom_sf"/>
</dbReference>